<dbReference type="AlphaFoldDB" id="A0A8K0G0W5"/>
<organism evidence="2 3">
    <name type="scientific">Ignelater luminosus</name>
    <name type="common">Cucubano</name>
    <name type="synonym">Pyrophorus luminosus</name>
    <dbReference type="NCBI Taxonomy" id="2038154"/>
    <lineage>
        <taxon>Eukaryota</taxon>
        <taxon>Metazoa</taxon>
        <taxon>Ecdysozoa</taxon>
        <taxon>Arthropoda</taxon>
        <taxon>Hexapoda</taxon>
        <taxon>Insecta</taxon>
        <taxon>Pterygota</taxon>
        <taxon>Neoptera</taxon>
        <taxon>Endopterygota</taxon>
        <taxon>Coleoptera</taxon>
        <taxon>Polyphaga</taxon>
        <taxon>Elateriformia</taxon>
        <taxon>Elateroidea</taxon>
        <taxon>Elateridae</taxon>
        <taxon>Agrypninae</taxon>
        <taxon>Pyrophorini</taxon>
        <taxon>Ignelater</taxon>
    </lineage>
</organism>
<name>A0A8K0G0W5_IGNLU</name>
<proteinExistence type="predicted"/>
<gene>
    <name evidence="2" type="ORF">ILUMI_22031</name>
</gene>
<dbReference type="Proteomes" id="UP000801492">
    <property type="component" value="Unassembled WGS sequence"/>
</dbReference>
<feature type="region of interest" description="Disordered" evidence="1">
    <location>
        <begin position="131"/>
        <end position="160"/>
    </location>
</feature>
<dbReference type="InterPro" id="IPR005312">
    <property type="entry name" value="DUF1759"/>
</dbReference>
<dbReference type="PANTHER" id="PTHR47331">
    <property type="entry name" value="PHD-TYPE DOMAIN-CONTAINING PROTEIN"/>
    <property type="match status" value="1"/>
</dbReference>
<protein>
    <submittedName>
        <fullName evidence="2">Uncharacterized protein</fullName>
    </submittedName>
</protein>
<reference evidence="2" key="1">
    <citation type="submission" date="2019-08" db="EMBL/GenBank/DDBJ databases">
        <title>The genome of the North American firefly Photinus pyralis.</title>
        <authorList>
            <consortium name="Photinus pyralis genome working group"/>
            <person name="Fallon T.R."/>
            <person name="Sander Lower S.E."/>
            <person name="Weng J.-K."/>
        </authorList>
    </citation>
    <scope>NUCLEOTIDE SEQUENCE</scope>
    <source>
        <strain evidence="2">TRF0915ILg1</strain>
        <tissue evidence="2">Whole body</tissue>
    </source>
</reference>
<evidence type="ECO:0000313" key="2">
    <source>
        <dbReference type="EMBL" id="KAF2884142.1"/>
    </source>
</evidence>
<comment type="caution">
    <text evidence="2">The sequence shown here is derived from an EMBL/GenBank/DDBJ whole genome shotgun (WGS) entry which is preliminary data.</text>
</comment>
<sequence length="281" mass="32220">MIVWRSAYALQQLYSIRHDDANKCQLTYHNLLFVIHAALDGYARTASDDQYKRAWDLLCHRFGNERLLTDTHIKSIFNLENLHKESYTQFRSMLDEVSEYFSALEGHFKDFCQLGSCKKCKQKHNTVLHKNNTANKRDNGNSAYDSISQTNTQPKTEGVQTSTNFLVKPKVSETQVLLSTVVLQVKDVKDQLQACKALLDSGSTKHHLKRLMLNTNLASEEFNTLLTQIEGILNSRPLFALSNKPYDLQPLTPSQFFIGRVLSNPPGHDLEQVNVNRFSRW</sequence>
<evidence type="ECO:0000256" key="1">
    <source>
        <dbReference type="SAM" id="MobiDB-lite"/>
    </source>
</evidence>
<dbReference type="EMBL" id="VTPC01090219">
    <property type="protein sequence ID" value="KAF2884142.1"/>
    <property type="molecule type" value="Genomic_DNA"/>
</dbReference>
<keyword evidence="3" id="KW-1185">Reference proteome</keyword>
<accession>A0A8K0G0W5</accession>
<dbReference type="PANTHER" id="PTHR47331:SF5">
    <property type="entry name" value="RIBONUCLEASE H"/>
    <property type="match status" value="1"/>
</dbReference>
<dbReference type="Pfam" id="PF03564">
    <property type="entry name" value="DUF1759"/>
    <property type="match status" value="1"/>
</dbReference>
<dbReference type="OrthoDB" id="7444419at2759"/>
<evidence type="ECO:0000313" key="3">
    <source>
        <dbReference type="Proteomes" id="UP000801492"/>
    </source>
</evidence>